<evidence type="ECO:0000313" key="1">
    <source>
        <dbReference type="EMBL" id="KAI0050641.1"/>
    </source>
</evidence>
<comment type="caution">
    <text evidence="1">The sequence shown here is derived from an EMBL/GenBank/DDBJ whole genome shotgun (WGS) entry which is preliminary data.</text>
</comment>
<accession>A0ACB8S423</accession>
<keyword evidence="2" id="KW-1185">Reference proteome</keyword>
<evidence type="ECO:0000313" key="2">
    <source>
        <dbReference type="Proteomes" id="UP000814033"/>
    </source>
</evidence>
<sequence>MCRNGEFEMTTASTSNSYIQNGQLCLLPTLTSAVLGHDAIFDGHTFNLTDCINTKLTACGTVRNRTMGTVVNPVMSARISKGKKTRRQSQSLADATDEFRAHAPAGELCTHLDTAMWPAVWMLPENNTYGPWRLSGEIDVMDSRGNSPSYPAQGINYVRGSLNWGPLTWLNAVAKTYGWWTVRRYALEWTDEFLRIYVAGAACAERRYVVDFDGQITVADGQCRSGDGVGQARCGGSRSDL</sequence>
<dbReference type="Proteomes" id="UP000814033">
    <property type="component" value="Unassembled WGS sequence"/>
</dbReference>
<reference evidence="1" key="2">
    <citation type="journal article" date="2022" name="New Phytol.">
        <title>Evolutionary transition to the ectomycorrhizal habit in the genomes of a hyperdiverse lineage of mushroom-forming fungi.</title>
        <authorList>
            <person name="Looney B."/>
            <person name="Miyauchi S."/>
            <person name="Morin E."/>
            <person name="Drula E."/>
            <person name="Courty P.E."/>
            <person name="Kohler A."/>
            <person name="Kuo A."/>
            <person name="LaButti K."/>
            <person name="Pangilinan J."/>
            <person name="Lipzen A."/>
            <person name="Riley R."/>
            <person name="Andreopoulos W."/>
            <person name="He G."/>
            <person name="Johnson J."/>
            <person name="Nolan M."/>
            <person name="Tritt A."/>
            <person name="Barry K.W."/>
            <person name="Grigoriev I.V."/>
            <person name="Nagy L.G."/>
            <person name="Hibbett D."/>
            <person name="Henrissat B."/>
            <person name="Matheny P.B."/>
            <person name="Labbe J."/>
            <person name="Martin F.M."/>
        </authorList>
    </citation>
    <scope>NUCLEOTIDE SEQUENCE</scope>
    <source>
        <strain evidence="1">FP105234-sp</strain>
    </source>
</reference>
<protein>
    <submittedName>
        <fullName evidence="1">Glycoside hydrolase family 16 protein</fullName>
    </submittedName>
</protein>
<organism evidence="1 2">
    <name type="scientific">Auriscalpium vulgare</name>
    <dbReference type="NCBI Taxonomy" id="40419"/>
    <lineage>
        <taxon>Eukaryota</taxon>
        <taxon>Fungi</taxon>
        <taxon>Dikarya</taxon>
        <taxon>Basidiomycota</taxon>
        <taxon>Agaricomycotina</taxon>
        <taxon>Agaricomycetes</taxon>
        <taxon>Russulales</taxon>
        <taxon>Auriscalpiaceae</taxon>
        <taxon>Auriscalpium</taxon>
    </lineage>
</organism>
<name>A0ACB8S423_9AGAM</name>
<keyword evidence="1" id="KW-0378">Hydrolase</keyword>
<gene>
    <name evidence="1" type="ORF">FA95DRAFT_1637140</name>
</gene>
<reference evidence="1" key="1">
    <citation type="submission" date="2021-02" db="EMBL/GenBank/DDBJ databases">
        <authorList>
            <consortium name="DOE Joint Genome Institute"/>
            <person name="Ahrendt S."/>
            <person name="Looney B.P."/>
            <person name="Miyauchi S."/>
            <person name="Morin E."/>
            <person name="Drula E."/>
            <person name="Courty P.E."/>
            <person name="Chicoki N."/>
            <person name="Fauchery L."/>
            <person name="Kohler A."/>
            <person name="Kuo A."/>
            <person name="Labutti K."/>
            <person name="Pangilinan J."/>
            <person name="Lipzen A."/>
            <person name="Riley R."/>
            <person name="Andreopoulos W."/>
            <person name="He G."/>
            <person name="Johnson J."/>
            <person name="Barry K.W."/>
            <person name="Grigoriev I.V."/>
            <person name="Nagy L."/>
            <person name="Hibbett D."/>
            <person name="Henrissat B."/>
            <person name="Matheny P.B."/>
            <person name="Labbe J."/>
            <person name="Martin F."/>
        </authorList>
    </citation>
    <scope>NUCLEOTIDE SEQUENCE</scope>
    <source>
        <strain evidence="1">FP105234-sp</strain>
    </source>
</reference>
<dbReference type="EMBL" id="MU275860">
    <property type="protein sequence ID" value="KAI0050641.1"/>
    <property type="molecule type" value="Genomic_DNA"/>
</dbReference>
<proteinExistence type="predicted"/>